<evidence type="ECO:0000259" key="9">
    <source>
        <dbReference type="PROSITE" id="PS51510"/>
    </source>
</evidence>
<dbReference type="InterPro" id="IPR022413">
    <property type="entry name" value="ATP-guanido_PTrfase_N"/>
</dbReference>
<dbReference type="GO" id="GO:0005524">
    <property type="term" value="F:ATP binding"/>
    <property type="evidence" value="ECO:0007669"/>
    <property type="project" value="UniProtKB-UniRule"/>
</dbReference>
<keyword evidence="2 7" id="KW-0808">Transferase</keyword>
<keyword evidence="3 7" id="KW-0547">Nucleotide-binding</keyword>
<feature type="binding site" evidence="7">
    <location>
        <begin position="689"/>
        <end position="694"/>
    </location>
    <ligand>
        <name>ATP</name>
        <dbReference type="ChEBI" id="CHEBI:30616"/>
    </ligand>
</feature>
<dbReference type="SUPFAM" id="SSF48034">
    <property type="entry name" value="Guanido kinase N-terminal domain"/>
    <property type="match status" value="2"/>
</dbReference>
<dbReference type="GO" id="GO:0005615">
    <property type="term" value="C:extracellular space"/>
    <property type="evidence" value="ECO:0007669"/>
    <property type="project" value="TreeGrafter"/>
</dbReference>
<proteinExistence type="inferred from homology"/>
<protein>
    <submittedName>
        <fullName evidence="10">Uncharacterized protein</fullName>
    </submittedName>
</protein>
<keyword evidence="4 7" id="KW-0418">Kinase</keyword>
<dbReference type="InterPro" id="IPR000749">
    <property type="entry name" value="ATP-guanido_PTrfase"/>
</dbReference>
<comment type="similarity">
    <text evidence="1 6">Belongs to the ATP:guanido phosphotransferase family.</text>
</comment>
<dbReference type="SUPFAM" id="SSF55931">
    <property type="entry name" value="Glutamine synthetase/guanido kinase"/>
    <property type="match status" value="2"/>
</dbReference>
<dbReference type="Gene3D" id="1.10.135.10">
    <property type="entry name" value="ATP:guanido phosphotransferase, N-terminal domain"/>
    <property type="match status" value="2"/>
</dbReference>
<feature type="binding site" evidence="7">
    <location>
        <begin position="368"/>
        <end position="373"/>
    </location>
    <ligand>
        <name>ATP</name>
        <dbReference type="ChEBI" id="CHEBI:30616"/>
    </ligand>
</feature>
<organism evidence="10 11">
    <name type="scientific">Blepharisma stoltei</name>
    <dbReference type="NCBI Taxonomy" id="1481888"/>
    <lineage>
        <taxon>Eukaryota</taxon>
        <taxon>Sar</taxon>
        <taxon>Alveolata</taxon>
        <taxon>Ciliophora</taxon>
        <taxon>Postciliodesmatophora</taxon>
        <taxon>Heterotrichea</taxon>
        <taxon>Heterotrichida</taxon>
        <taxon>Blepharismidae</taxon>
        <taxon>Blepharisma</taxon>
    </lineage>
</organism>
<evidence type="ECO:0000256" key="4">
    <source>
        <dbReference type="ARBA" id="ARBA00022777"/>
    </source>
</evidence>
<name>A0AAU9JJV8_9CILI</name>
<sequence>MEHKLSKAQQEAKTYVERHQLEKVVGQMLNALVHAKDPSPIVFMIKHLATLSTPQELAEAGISINMPTQARESIIQEKPSPVEEQEQAPICPEFTGSSNSLAYKYWTNDLWRQIYDKKTSNGFTAVSCINPDSKAKFGIVAKDAECYRTFDYLFKNVIEDYYGKDLKYKDGTDADLPSYDPTSEFVQNLRIKISRNIKGQKMVPGMNDDDRTKLEQTLRPVLQKIEGKYLDMESATDVEKEELSLYFPAEPGKAIGDYYFSAQNWPQGRAVLICPNKSYIWVNAKEHIEIVVIGYGSELQSAWNRAHELLSLLQQDLEFEFDDEYGYLNSVISEIGTGTNISAFIQFPLIAKHPNLENWAIQHELDLKKRDDGKSIVIFEKPRIGKSSAEIVIDFNRTIKEAIDWEKELQVLFYPKIEGNLGNFVTEDVWDNFKNSSTSDGFSFYRHISAAIENPDNGFTLCSKDSYSAYSSIITNLCQSLYSLSEFTYQKDLTVPDLQEPDNDGKYIKSVRLTAYRNIASFPFTSALSTAQRESVESSLKSVLSQLSGDLAVDWTPITEINKSESKRLISKGELFAKPEGGREGDWPGYRGIFRNPNGDLIAWVNATEHLTIISKSQSSQMVPRIKNLVDTLTQIEANLEMWTDGQFGYLASTLLNIGTALELTAVISLSNAPLQDGFDAFCSENNMAYTREGDNLNMSYNKKFGVSEAQSFVEFVNGLKNLVAWEEQLSQS</sequence>
<evidence type="ECO:0000256" key="7">
    <source>
        <dbReference type="PROSITE-ProRule" id="PRU00843"/>
    </source>
</evidence>
<dbReference type="Gene3D" id="3.30.590.10">
    <property type="entry name" value="Glutamine synthetase/guanido kinase, catalytic domain"/>
    <property type="match status" value="2"/>
</dbReference>
<dbReference type="Pfam" id="PF02807">
    <property type="entry name" value="ATP-gua_PtransN"/>
    <property type="match status" value="1"/>
</dbReference>
<dbReference type="PANTHER" id="PTHR11547">
    <property type="entry name" value="ARGININE OR CREATINE KINASE"/>
    <property type="match status" value="1"/>
</dbReference>
<dbReference type="PROSITE" id="PS51509">
    <property type="entry name" value="PHOSPHAGEN_KINASE_N"/>
    <property type="match status" value="1"/>
</dbReference>
<dbReference type="EMBL" id="CAJZBQ010000039">
    <property type="protein sequence ID" value="CAG9325925.1"/>
    <property type="molecule type" value="Genomic_DNA"/>
</dbReference>
<evidence type="ECO:0000313" key="11">
    <source>
        <dbReference type="Proteomes" id="UP001162131"/>
    </source>
</evidence>
<dbReference type="InterPro" id="IPR022414">
    <property type="entry name" value="ATP-guanido_PTrfase_cat"/>
</dbReference>
<evidence type="ECO:0000259" key="8">
    <source>
        <dbReference type="PROSITE" id="PS51509"/>
    </source>
</evidence>
<feature type="domain" description="Phosphagen kinase N-terminal" evidence="8">
    <location>
        <begin position="83"/>
        <end position="163"/>
    </location>
</feature>
<evidence type="ECO:0000256" key="5">
    <source>
        <dbReference type="ARBA" id="ARBA00022840"/>
    </source>
</evidence>
<feature type="binding site" evidence="7">
    <location>
        <begin position="663"/>
        <end position="667"/>
    </location>
    <ligand>
        <name>ATP</name>
        <dbReference type="ChEBI" id="CHEBI:30616"/>
    </ligand>
</feature>
<evidence type="ECO:0000313" key="10">
    <source>
        <dbReference type="EMBL" id="CAG9325925.1"/>
    </source>
</evidence>
<dbReference type="InterPro" id="IPR014746">
    <property type="entry name" value="Gln_synth/guanido_kin_cat_dom"/>
</dbReference>
<evidence type="ECO:0000256" key="6">
    <source>
        <dbReference type="PROSITE-ProRule" id="PRU00842"/>
    </source>
</evidence>
<evidence type="ECO:0000256" key="1">
    <source>
        <dbReference type="ARBA" id="ARBA00006798"/>
    </source>
</evidence>
<feature type="binding site" evidence="7">
    <location>
        <begin position="510"/>
        <end position="514"/>
    </location>
    <ligand>
        <name>ATP</name>
        <dbReference type="ChEBI" id="CHEBI:30616"/>
    </ligand>
</feature>
<feature type="domain" description="Phosphagen kinase C-terminal" evidence="9">
    <location>
        <begin position="185"/>
        <end position="409"/>
    </location>
</feature>
<feature type="binding site" evidence="7">
    <location>
        <begin position="340"/>
        <end position="344"/>
    </location>
    <ligand>
        <name>ATP</name>
        <dbReference type="ChEBI" id="CHEBI:30616"/>
    </ligand>
</feature>
<evidence type="ECO:0000256" key="2">
    <source>
        <dbReference type="ARBA" id="ARBA00022679"/>
    </source>
</evidence>
<feature type="domain" description="Phosphagen kinase C-terminal" evidence="9">
    <location>
        <begin position="507"/>
        <end position="730"/>
    </location>
</feature>
<dbReference type="PROSITE" id="PS51510">
    <property type="entry name" value="PHOSPHAGEN_KINASE_C"/>
    <property type="match status" value="2"/>
</dbReference>
<dbReference type="PANTHER" id="PTHR11547:SF38">
    <property type="entry name" value="ARGININE KINASE 1-RELATED"/>
    <property type="match status" value="1"/>
</dbReference>
<dbReference type="GO" id="GO:0004111">
    <property type="term" value="F:creatine kinase activity"/>
    <property type="evidence" value="ECO:0007669"/>
    <property type="project" value="InterPro"/>
</dbReference>
<dbReference type="Proteomes" id="UP001162131">
    <property type="component" value="Unassembled WGS sequence"/>
</dbReference>
<dbReference type="AlphaFoldDB" id="A0AAU9JJV8"/>
<gene>
    <name evidence="10" type="ORF">BSTOLATCC_MIC39707</name>
</gene>
<accession>A0AAU9JJV8</accession>
<dbReference type="Pfam" id="PF00217">
    <property type="entry name" value="ATP-gua_Ptrans"/>
    <property type="match status" value="2"/>
</dbReference>
<keyword evidence="5 7" id="KW-0067">ATP-binding</keyword>
<reference evidence="10" key="1">
    <citation type="submission" date="2021-09" db="EMBL/GenBank/DDBJ databases">
        <authorList>
            <consortium name="AG Swart"/>
            <person name="Singh M."/>
            <person name="Singh A."/>
            <person name="Seah K."/>
            <person name="Emmerich C."/>
        </authorList>
    </citation>
    <scope>NUCLEOTIDE SEQUENCE</scope>
    <source>
        <strain evidence="10">ATCC30299</strain>
    </source>
</reference>
<dbReference type="GO" id="GO:0046314">
    <property type="term" value="P:phosphocreatine biosynthetic process"/>
    <property type="evidence" value="ECO:0007669"/>
    <property type="project" value="InterPro"/>
</dbReference>
<comment type="caution">
    <text evidence="7">Lacks conserved residue(s) required for the propagation of feature annotation.</text>
</comment>
<evidence type="ECO:0000256" key="3">
    <source>
        <dbReference type="ARBA" id="ARBA00022741"/>
    </source>
</evidence>
<feature type="binding site" evidence="7">
    <location>
        <begin position="188"/>
        <end position="192"/>
    </location>
    <ligand>
        <name>ATP</name>
        <dbReference type="ChEBI" id="CHEBI:30616"/>
    </ligand>
</feature>
<dbReference type="InterPro" id="IPR036802">
    <property type="entry name" value="ATP-guanido_PTrfase_N_sf"/>
</dbReference>
<comment type="caution">
    <text evidence="10">The sequence shown here is derived from an EMBL/GenBank/DDBJ whole genome shotgun (WGS) entry which is preliminary data.</text>
</comment>
<keyword evidence="11" id="KW-1185">Reference proteome</keyword>